<keyword evidence="9" id="KW-0472">Membrane</keyword>
<dbReference type="InterPro" id="IPR040395">
    <property type="entry name" value="TTC19"/>
</dbReference>
<protein>
    <submittedName>
        <fullName evidence="10">Tetratricopeptide repeat protein 19, mitochondrial</fullName>
    </submittedName>
</protein>
<dbReference type="Pfam" id="PF13181">
    <property type="entry name" value="TPR_8"/>
    <property type="match status" value="1"/>
</dbReference>
<dbReference type="EMBL" id="BGPR01016698">
    <property type="protein sequence ID" value="GBN73868.1"/>
    <property type="molecule type" value="Genomic_DNA"/>
</dbReference>
<comment type="similarity">
    <text evidence="2">Belongs to the TTC19 family.</text>
</comment>
<comment type="subcellular location">
    <subcellularLocation>
        <location evidence="1">Mitochondrion</location>
    </subcellularLocation>
</comment>
<dbReference type="PROSITE" id="PS50005">
    <property type="entry name" value="TPR"/>
    <property type="match status" value="1"/>
</dbReference>
<keyword evidence="3" id="KW-0677">Repeat</keyword>
<name>A0A4Y2RDL0_ARAVE</name>
<dbReference type="Gene3D" id="1.25.40.10">
    <property type="entry name" value="Tetratricopeptide repeat domain"/>
    <property type="match status" value="2"/>
</dbReference>
<evidence type="ECO:0000256" key="8">
    <source>
        <dbReference type="SAM" id="MobiDB-lite"/>
    </source>
</evidence>
<evidence type="ECO:0000256" key="2">
    <source>
        <dbReference type="ARBA" id="ARBA00008219"/>
    </source>
</evidence>
<dbReference type="PANTHER" id="PTHR13143:SF6">
    <property type="entry name" value="TETRATRICOPEPTIDE REPEAT PROTEIN 19, MITOCHONDRIAL"/>
    <property type="match status" value="1"/>
</dbReference>
<organism evidence="10 11">
    <name type="scientific">Araneus ventricosus</name>
    <name type="common">Orbweaver spider</name>
    <name type="synonym">Epeira ventricosa</name>
    <dbReference type="NCBI Taxonomy" id="182803"/>
    <lineage>
        <taxon>Eukaryota</taxon>
        <taxon>Metazoa</taxon>
        <taxon>Ecdysozoa</taxon>
        <taxon>Arthropoda</taxon>
        <taxon>Chelicerata</taxon>
        <taxon>Arachnida</taxon>
        <taxon>Araneae</taxon>
        <taxon>Araneomorphae</taxon>
        <taxon>Entelegynae</taxon>
        <taxon>Araneoidea</taxon>
        <taxon>Araneidae</taxon>
        <taxon>Araneus</taxon>
    </lineage>
</organism>
<dbReference type="GO" id="GO:0034551">
    <property type="term" value="P:mitochondrial respiratory chain complex III assembly"/>
    <property type="evidence" value="ECO:0007669"/>
    <property type="project" value="InterPro"/>
</dbReference>
<reference evidence="10 11" key="1">
    <citation type="journal article" date="2019" name="Sci. Rep.">
        <title>Orb-weaving spider Araneus ventricosus genome elucidates the spidroin gene catalogue.</title>
        <authorList>
            <person name="Kono N."/>
            <person name="Nakamura H."/>
            <person name="Ohtoshi R."/>
            <person name="Moran D.A.P."/>
            <person name="Shinohara A."/>
            <person name="Yoshida Y."/>
            <person name="Fujiwara M."/>
            <person name="Mori M."/>
            <person name="Tomita M."/>
            <person name="Arakawa K."/>
        </authorList>
    </citation>
    <scope>NUCLEOTIDE SEQUENCE [LARGE SCALE GENOMIC DNA]</scope>
</reference>
<dbReference type="InterPro" id="IPR011990">
    <property type="entry name" value="TPR-like_helical_dom_sf"/>
</dbReference>
<feature type="region of interest" description="Disordered" evidence="8">
    <location>
        <begin position="50"/>
        <end position="95"/>
    </location>
</feature>
<keyword evidence="9" id="KW-0812">Transmembrane</keyword>
<dbReference type="SUPFAM" id="SSF48452">
    <property type="entry name" value="TPR-like"/>
    <property type="match status" value="1"/>
</dbReference>
<keyword evidence="9" id="KW-1133">Transmembrane helix</keyword>
<dbReference type="GO" id="GO:0005743">
    <property type="term" value="C:mitochondrial inner membrane"/>
    <property type="evidence" value="ECO:0007669"/>
    <property type="project" value="TreeGrafter"/>
</dbReference>
<evidence type="ECO:0000256" key="3">
    <source>
        <dbReference type="ARBA" id="ARBA00022737"/>
    </source>
</evidence>
<evidence type="ECO:0000256" key="6">
    <source>
        <dbReference type="ARBA" id="ARBA00023128"/>
    </source>
</evidence>
<dbReference type="OrthoDB" id="5986190at2759"/>
<evidence type="ECO:0000256" key="7">
    <source>
        <dbReference type="PROSITE-ProRule" id="PRU00339"/>
    </source>
</evidence>
<feature type="compositionally biased region" description="Basic and acidic residues" evidence="8">
    <location>
        <begin position="63"/>
        <end position="85"/>
    </location>
</feature>
<feature type="transmembrane region" description="Helical" evidence="9">
    <location>
        <begin position="14"/>
        <end position="39"/>
    </location>
</feature>
<keyword evidence="5" id="KW-0809">Transit peptide</keyword>
<evidence type="ECO:0000256" key="1">
    <source>
        <dbReference type="ARBA" id="ARBA00004173"/>
    </source>
</evidence>
<proteinExistence type="inferred from homology"/>
<accession>A0A4Y2RDL0</accession>
<comment type="caution">
    <text evidence="10">The sequence shown here is derived from an EMBL/GenBank/DDBJ whole genome shotgun (WGS) entry which is preliminary data.</text>
</comment>
<feature type="repeat" description="TPR" evidence="7">
    <location>
        <begin position="337"/>
        <end position="370"/>
    </location>
</feature>
<dbReference type="PANTHER" id="PTHR13143">
    <property type="entry name" value="TETRATRICOPEPTIDE REPEAT PROTEIN 19"/>
    <property type="match status" value="1"/>
</dbReference>
<keyword evidence="11" id="KW-1185">Reference proteome</keyword>
<dbReference type="InterPro" id="IPR019734">
    <property type="entry name" value="TPR_rpt"/>
</dbReference>
<evidence type="ECO:0000313" key="11">
    <source>
        <dbReference type="Proteomes" id="UP000499080"/>
    </source>
</evidence>
<keyword evidence="6" id="KW-0496">Mitochondrion</keyword>
<dbReference type="Pfam" id="PF13424">
    <property type="entry name" value="TPR_12"/>
    <property type="match status" value="1"/>
</dbReference>
<keyword evidence="4 7" id="KW-0802">TPR repeat</keyword>
<evidence type="ECO:0000256" key="5">
    <source>
        <dbReference type="ARBA" id="ARBA00022946"/>
    </source>
</evidence>
<sequence>MDVFSAIVAIMGKWTLIAGVIVIVIILLAVICSYIGALYECKNATGKYNPRDYENSMSGRPSLYDRPDQNSDNRRRNVSSSDREAAPLQRESSVKSVTLPTYEDLQPPSYDVAVHLIKLTHSEERSFSSKHKSFLLAGILTWLGLKKEAKEEDPVISVIKLGILNLQKKEYDTAENILHLALKLAQERQDMQAQRYIFDVLANVAFEKGDYPKAEKLFIQVTKELLASGTSFDDNAIVEISLKLASIYSHREEREKAEKGFQFCVNTQQSKLDSMNLSNVNDLSDHEKDTVLLWAMCVDWYARYLLASGLLKEAKENFQKALDISERINGISHPQTLVLLNDIGSVNSLLNEYDLAIDNFKKAIKRSNDSESPDLPAFYCNLGATYLQSGNIVKGEEACKTALRLARKMNHAVAEEDATECLKELNMHKAH</sequence>
<dbReference type="AlphaFoldDB" id="A0A4Y2RDL0"/>
<evidence type="ECO:0000313" key="10">
    <source>
        <dbReference type="EMBL" id="GBN73868.1"/>
    </source>
</evidence>
<evidence type="ECO:0000256" key="4">
    <source>
        <dbReference type="ARBA" id="ARBA00022803"/>
    </source>
</evidence>
<gene>
    <name evidence="10" type="primary">ttc19</name>
    <name evidence="10" type="ORF">AVEN_162448_1</name>
</gene>
<evidence type="ECO:0000256" key="9">
    <source>
        <dbReference type="SAM" id="Phobius"/>
    </source>
</evidence>
<dbReference type="SMART" id="SM00028">
    <property type="entry name" value="TPR"/>
    <property type="match status" value="5"/>
</dbReference>
<dbReference type="Proteomes" id="UP000499080">
    <property type="component" value="Unassembled WGS sequence"/>
</dbReference>